<reference evidence="2" key="1">
    <citation type="submission" date="2018-05" db="EMBL/GenBank/DDBJ databases">
        <authorList>
            <person name="Lanie J.A."/>
            <person name="Ng W.-L."/>
            <person name="Kazmierczak K.M."/>
            <person name="Andrzejewski T.M."/>
            <person name="Davidsen T.M."/>
            <person name="Wayne K.J."/>
            <person name="Tettelin H."/>
            <person name="Glass J.I."/>
            <person name="Rusch D."/>
            <person name="Podicherti R."/>
            <person name="Tsui H.-C.T."/>
            <person name="Winkler M.E."/>
        </authorList>
    </citation>
    <scope>NUCLEOTIDE SEQUENCE</scope>
</reference>
<feature type="transmembrane region" description="Helical" evidence="1">
    <location>
        <begin position="163"/>
        <end position="179"/>
    </location>
</feature>
<feature type="transmembrane region" description="Helical" evidence="1">
    <location>
        <begin position="30"/>
        <end position="49"/>
    </location>
</feature>
<name>A0A383ERA1_9ZZZZ</name>
<keyword evidence="1" id="KW-0812">Transmembrane</keyword>
<organism evidence="2">
    <name type="scientific">marine metagenome</name>
    <dbReference type="NCBI Taxonomy" id="408172"/>
    <lineage>
        <taxon>unclassified sequences</taxon>
        <taxon>metagenomes</taxon>
        <taxon>ecological metagenomes</taxon>
    </lineage>
</organism>
<keyword evidence="1" id="KW-1133">Transmembrane helix</keyword>
<sequence>RPPSIALLECGEMMNEVAGTMFMLIPYGPYVTMMSIILVLTPLLCWYFTQSHTESRVPMNRVYSEVKKQRYYLHISGYLLIIFWKKLTDTLNEPIKTSTGHYTDWVHGFEGEFVLWIQNTFENAMLTEILNFHYLFIYLFLIYVTTIYYMYTGERDLTDKVTLNYLLIYALAVPYYLFFNVEVTSSYIPGMDALLYQDSWYAVFYASHDPLDNCVPSLHIAIPFGMLAL</sequence>
<feature type="non-terminal residue" evidence="2">
    <location>
        <position position="229"/>
    </location>
</feature>
<evidence type="ECO:0000313" key="2">
    <source>
        <dbReference type="EMBL" id="SVE58775.1"/>
    </source>
</evidence>
<evidence type="ECO:0000256" key="1">
    <source>
        <dbReference type="SAM" id="Phobius"/>
    </source>
</evidence>
<protein>
    <recommendedName>
        <fullName evidence="3">Phosphatidic acid phosphatase type 2/haloperoxidase domain-containing protein</fullName>
    </recommendedName>
</protein>
<feature type="non-terminal residue" evidence="2">
    <location>
        <position position="1"/>
    </location>
</feature>
<proteinExistence type="predicted"/>
<feature type="transmembrane region" description="Helical" evidence="1">
    <location>
        <begin position="132"/>
        <end position="151"/>
    </location>
</feature>
<evidence type="ECO:0008006" key="3">
    <source>
        <dbReference type="Google" id="ProtNLM"/>
    </source>
</evidence>
<dbReference type="EMBL" id="UINC01227756">
    <property type="protein sequence ID" value="SVE58775.1"/>
    <property type="molecule type" value="Genomic_DNA"/>
</dbReference>
<gene>
    <name evidence="2" type="ORF">METZ01_LOCUS511629</name>
</gene>
<dbReference type="AlphaFoldDB" id="A0A383ERA1"/>
<accession>A0A383ERA1</accession>
<keyword evidence="1" id="KW-0472">Membrane</keyword>